<feature type="region of interest" description="Disordered" evidence="1">
    <location>
        <begin position="24"/>
        <end position="44"/>
    </location>
</feature>
<dbReference type="AlphaFoldDB" id="A0A4Y2S9L1"/>
<gene>
    <name evidence="2" type="ORF">AVEN_90178_1</name>
</gene>
<organism evidence="2 3">
    <name type="scientific">Araneus ventricosus</name>
    <name type="common">Orbweaver spider</name>
    <name type="synonym">Epeira ventricosa</name>
    <dbReference type="NCBI Taxonomy" id="182803"/>
    <lineage>
        <taxon>Eukaryota</taxon>
        <taxon>Metazoa</taxon>
        <taxon>Ecdysozoa</taxon>
        <taxon>Arthropoda</taxon>
        <taxon>Chelicerata</taxon>
        <taxon>Arachnida</taxon>
        <taxon>Araneae</taxon>
        <taxon>Araneomorphae</taxon>
        <taxon>Entelegynae</taxon>
        <taxon>Araneoidea</taxon>
        <taxon>Araneidae</taxon>
        <taxon>Araneus</taxon>
    </lineage>
</organism>
<protein>
    <submittedName>
        <fullName evidence="2">Uncharacterized protein</fullName>
    </submittedName>
</protein>
<reference evidence="2 3" key="1">
    <citation type="journal article" date="2019" name="Sci. Rep.">
        <title>Orb-weaving spider Araneus ventricosus genome elucidates the spidroin gene catalogue.</title>
        <authorList>
            <person name="Kono N."/>
            <person name="Nakamura H."/>
            <person name="Ohtoshi R."/>
            <person name="Moran D.A.P."/>
            <person name="Shinohara A."/>
            <person name="Yoshida Y."/>
            <person name="Fujiwara M."/>
            <person name="Mori M."/>
            <person name="Tomita M."/>
            <person name="Arakawa K."/>
        </authorList>
    </citation>
    <scope>NUCLEOTIDE SEQUENCE [LARGE SCALE GENOMIC DNA]</scope>
</reference>
<evidence type="ECO:0000313" key="3">
    <source>
        <dbReference type="Proteomes" id="UP000499080"/>
    </source>
</evidence>
<name>A0A4Y2S9L1_ARAVE</name>
<sequence length="193" mass="22273">MLRRPARRQSKAQTFLVHSEFCTGSNSPHDTVQRDTQRGTSLGSYKSKRHYHELTLWEEDNHGQLVQQAGYFPLIICSDMAFPCTRTGQSPEKLPDAHRILAKRFHGQCIGHSETYKCCEDTMLLHETAILTRNNLIMFKLELWDYSTSQPRPYVMQLSSLQSDAITRMELIQKWLPEVGRELFAESKESLVG</sequence>
<keyword evidence="3" id="KW-1185">Reference proteome</keyword>
<accession>A0A4Y2S9L1</accession>
<comment type="caution">
    <text evidence="2">The sequence shown here is derived from an EMBL/GenBank/DDBJ whole genome shotgun (WGS) entry which is preliminary data.</text>
</comment>
<evidence type="ECO:0000313" key="2">
    <source>
        <dbReference type="EMBL" id="GBN84928.1"/>
    </source>
</evidence>
<dbReference type="EMBL" id="BGPR01020546">
    <property type="protein sequence ID" value="GBN84928.1"/>
    <property type="molecule type" value="Genomic_DNA"/>
</dbReference>
<proteinExistence type="predicted"/>
<evidence type="ECO:0000256" key="1">
    <source>
        <dbReference type="SAM" id="MobiDB-lite"/>
    </source>
</evidence>
<dbReference type="Proteomes" id="UP000499080">
    <property type="component" value="Unassembled WGS sequence"/>
</dbReference>